<gene>
    <name evidence="3" type="ORF">EG68_05664</name>
</gene>
<evidence type="ECO:0000313" key="3">
    <source>
        <dbReference type="EMBL" id="KAF7257393.1"/>
    </source>
</evidence>
<dbReference type="InterPro" id="IPR036047">
    <property type="entry name" value="F-box-like_dom_sf"/>
</dbReference>
<proteinExistence type="predicted"/>
<dbReference type="Gene3D" id="3.80.10.10">
    <property type="entry name" value="Ribonuclease Inhibitor"/>
    <property type="match status" value="3"/>
</dbReference>
<dbReference type="GO" id="GO:0031146">
    <property type="term" value="P:SCF-dependent proteasomal ubiquitin-dependent protein catabolic process"/>
    <property type="evidence" value="ECO:0007669"/>
    <property type="project" value="TreeGrafter"/>
</dbReference>
<keyword evidence="4" id="KW-1185">Reference proteome</keyword>
<dbReference type="Proteomes" id="UP000822476">
    <property type="component" value="Unassembled WGS sequence"/>
</dbReference>
<dbReference type="SMART" id="SM00256">
    <property type="entry name" value="FBOX"/>
    <property type="match status" value="1"/>
</dbReference>
<comment type="caution">
    <text evidence="3">The sequence shown here is derived from an EMBL/GenBank/DDBJ whole genome shotgun (WGS) entry which is preliminary data.</text>
</comment>
<dbReference type="Pfam" id="PF12937">
    <property type="entry name" value="F-box-like"/>
    <property type="match status" value="1"/>
</dbReference>
<dbReference type="EMBL" id="JTDE01002416">
    <property type="protein sequence ID" value="KAF7257393.1"/>
    <property type="molecule type" value="Genomic_DNA"/>
</dbReference>
<dbReference type="SMART" id="SM00367">
    <property type="entry name" value="LRR_CC"/>
    <property type="match status" value="7"/>
</dbReference>
<dbReference type="SUPFAM" id="SSF52047">
    <property type="entry name" value="RNI-like"/>
    <property type="match status" value="1"/>
</dbReference>
<feature type="domain" description="F-box" evidence="2">
    <location>
        <begin position="1"/>
        <end position="45"/>
    </location>
</feature>
<dbReference type="GO" id="GO:0019005">
    <property type="term" value="C:SCF ubiquitin ligase complex"/>
    <property type="evidence" value="ECO:0007669"/>
    <property type="project" value="TreeGrafter"/>
</dbReference>
<dbReference type="PANTHER" id="PTHR13318">
    <property type="entry name" value="PARTNER OF PAIRED, ISOFORM B-RELATED"/>
    <property type="match status" value="1"/>
</dbReference>
<dbReference type="AlphaFoldDB" id="A0A8S9YWF4"/>
<protein>
    <recommendedName>
        <fullName evidence="2">F-box domain-containing protein</fullName>
    </recommendedName>
</protein>
<dbReference type="InterPro" id="IPR001810">
    <property type="entry name" value="F-box_dom"/>
</dbReference>
<keyword evidence="1" id="KW-0833">Ubl conjugation pathway</keyword>
<dbReference type="PROSITE" id="PS50181">
    <property type="entry name" value="FBOX"/>
    <property type="match status" value="1"/>
</dbReference>
<organism evidence="3 4">
    <name type="scientific">Paragonimus skrjabini miyazakii</name>
    <dbReference type="NCBI Taxonomy" id="59628"/>
    <lineage>
        <taxon>Eukaryota</taxon>
        <taxon>Metazoa</taxon>
        <taxon>Spiralia</taxon>
        <taxon>Lophotrochozoa</taxon>
        <taxon>Platyhelminthes</taxon>
        <taxon>Trematoda</taxon>
        <taxon>Digenea</taxon>
        <taxon>Plagiorchiida</taxon>
        <taxon>Troglotremata</taxon>
        <taxon>Troglotrematidae</taxon>
        <taxon>Paragonimus</taxon>
    </lineage>
</organism>
<accession>A0A8S9YWF4</accession>
<reference evidence="3" key="1">
    <citation type="submission" date="2019-07" db="EMBL/GenBank/DDBJ databases">
        <title>Annotation for the trematode Paragonimus miyazaki's.</title>
        <authorList>
            <person name="Choi Y.-J."/>
        </authorList>
    </citation>
    <scope>NUCLEOTIDE SEQUENCE</scope>
    <source>
        <strain evidence="3">Japan</strain>
    </source>
</reference>
<dbReference type="InterPro" id="IPR006553">
    <property type="entry name" value="Leu-rich_rpt_Cys-con_subtyp"/>
</dbReference>
<evidence type="ECO:0000259" key="2">
    <source>
        <dbReference type="PROSITE" id="PS50181"/>
    </source>
</evidence>
<name>A0A8S9YWF4_9TREM</name>
<sequence length="617" mass="69049">MEVLPLEVLERICYFLPTIDQKSAALTCRRLYSAVFRPLLLFQRRFVFREPIERTKFLFETLQKYDAWGCLDSNPRAFKEVLPDALPSIPFRTFYWARFISKVTFANISPDSHYLTEFLANCVNLQSLDLNGCNCLFTSNSKEELPASFLSKAKDRQRLLSTVGRSLRCLSLAHLCTINDADVAHVLSTFPLINDLDLSGCFISFGSREILSHTSTRLPVQSRLSFKTVIKELRSLVCCVSTHDWKAVTLRVNATGIDDDSLCELASANYIHLGGLFLDNCRNLTDRGLLGFLVSQAPFGCLREFSMGFPGPDVTPIAASEVIKRVGTSLTFLRLSKWPSLPENFCSLLKRCQNINHLDCSLCVVDLHSFSHVLLNFRCLTSLNLSGYCDLSDANVSVLSHCLQHQLSYLDISSCTKLTDISLSVIYSHFSICLEVLLANWCKGFSDAGLVGDLGKVDSTSCDIGLLKCLKHLNLSDCHQITGHSLSALSDSPHSFFQNLVSLRLGRVSYLTNQIILKISSQAPLLQTFDVSRSELDDQTLEKVGSYLSNHLRYLHVAGCENLTDHSLLTLRIRIPFLRFLDVSFCPHICQEALVDFKASMSYLCDIKTLYTGSAAV</sequence>
<evidence type="ECO:0000256" key="1">
    <source>
        <dbReference type="ARBA" id="ARBA00022786"/>
    </source>
</evidence>
<evidence type="ECO:0000313" key="4">
    <source>
        <dbReference type="Proteomes" id="UP000822476"/>
    </source>
</evidence>
<dbReference type="InterPro" id="IPR032675">
    <property type="entry name" value="LRR_dom_sf"/>
</dbReference>
<dbReference type="SUPFAM" id="SSF81383">
    <property type="entry name" value="F-box domain"/>
    <property type="match status" value="1"/>
</dbReference>
<dbReference type="OrthoDB" id="27842at2759"/>